<feature type="compositionally biased region" description="Basic and acidic residues" evidence="1">
    <location>
        <begin position="925"/>
        <end position="934"/>
    </location>
</feature>
<feature type="compositionally biased region" description="Low complexity" evidence="1">
    <location>
        <begin position="880"/>
        <end position="912"/>
    </location>
</feature>
<feature type="region of interest" description="Disordered" evidence="1">
    <location>
        <begin position="385"/>
        <end position="490"/>
    </location>
</feature>
<feature type="region of interest" description="Disordered" evidence="1">
    <location>
        <begin position="1019"/>
        <end position="1189"/>
    </location>
</feature>
<dbReference type="EMBL" id="JAEHOE010000157">
    <property type="protein sequence ID" value="KAG2484120.1"/>
    <property type="molecule type" value="Genomic_DNA"/>
</dbReference>
<evidence type="ECO:0000256" key="1">
    <source>
        <dbReference type="SAM" id="MobiDB-lite"/>
    </source>
</evidence>
<feature type="region of interest" description="Disordered" evidence="1">
    <location>
        <begin position="620"/>
        <end position="692"/>
    </location>
</feature>
<feature type="compositionally biased region" description="Pro residues" evidence="1">
    <location>
        <begin position="450"/>
        <end position="459"/>
    </location>
</feature>
<feature type="region of interest" description="Disordered" evidence="1">
    <location>
        <begin position="1"/>
        <end position="27"/>
    </location>
</feature>
<dbReference type="Proteomes" id="UP000612055">
    <property type="component" value="Unassembled WGS sequence"/>
</dbReference>
<feature type="compositionally biased region" description="Low complexity" evidence="1">
    <location>
        <begin position="152"/>
        <end position="175"/>
    </location>
</feature>
<evidence type="ECO:0000313" key="3">
    <source>
        <dbReference type="Proteomes" id="UP000612055"/>
    </source>
</evidence>
<feature type="region of interest" description="Disordered" evidence="1">
    <location>
        <begin position="707"/>
        <end position="995"/>
    </location>
</feature>
<dbReference type="OrthoDB" id="550211at2759"/>
<feature type="compositionally biased region" description="Polar residues" evidence="1">
    <location>
        <begin position="851"/>
        <end position="865"/>
    </location>
</feature>
<feature type="region of interest" description="Disordered" evidence="1">
    <location>
        <begin position="263"/>
        <end position="371"/>
    </location>
</feature>
<feature type="region of interest" description="Disordered" evidence="1">
    <location>
        <begin position="558"/>
        <end position="602"/>
    </location>
</feature>
<feature type="compositionally biased region" description="Low complexity" evidence="1">
    <location>
        <begin position="957"/>
        <end position="986"/>
    </location>
</feature>
<feature type="compositionally biased region" description="Low complexity" evidence="1">
    <location>
        <begin position="113"/>
        <end position="131"/>
    </location>
</feature>
<feature type="compositionally biased region" description="Low complexity" evidence="1">
    <location>
        <begin position="283"/>
        <end position="294"/>
    </location>
</feature>
<protein>
    <submittedName>
        <fullName evidence="2">Uncharacterized protein</fullName>
    </submittedName>
</protein>
<organism evidence="2 3">
    <name type="scientific">Edaphochlamys debaryana</name>
    <dbReference type="NCBI Taxonomy" id="47281"/>
    <lineage>
        <taxon>Eukaryota</taxon>
        <taxon>Viridiplantae</taxon>
        <taxon>Chlorophyta</taxon>
        <taxon>core chlorophytes</taxon>
        <taxon>Chlorophyceae</taxon>
        <taxon>CS clade</taxon>
        <taxon>Chlamydomonadales</taxon>
        <taxon>Chlamydomonadales incertae sedis</taxon>
        <taxon>Edaphochlamys</taxon>
    </lineage>
</organism>
<feature type="compositionally biased region" description="Low complexity" evidence="1">
    <location>
        <begin position="1129"/>
        <end position="1140"/>
    </location>
</feature>
<evidence type="ECO:0000313" key="2">
    <source>
        <dbReference type="EMBL" id="KAG2484120.1"/>
    </source>
</evidence>
<feature type="compositionally biased region" description="Pro residues" evidence="1">
    <location>
        <begin position="1172"/>
        <end position="1189"/>
    </location>
</feature>
<feature type="compositionally biased region" description="Pro residues" evidence="1">
    <location>
        <begin position="423"/>
        <end position="439"/>
    </location>
</feature>
<feature type="region of interest" description="Disordered" evidence="1">
    <location>
        <begin position="65"/>
        <end position="222"/>
    </location>
</feature>
<feature type="compositionally biased region" description="Gly residues" evidence="1">
    <location>
        <begin position="742"/>
        <end position="754"/>
    </location>
</feature>
<feature type="compositionally biased region" description="Low complexity" evidence="1">
    <location>
        <begin position="204"/>
        <end position="222"/>
    </location>
</feature>
<feature type="compositionally biased region" description="Low complexity" evidence="1">
    <location>
        <begin position="309"/>
        <end position="327"/>
    </location>
</feature>
<name>A0A836BPI5_9CHLO</name>
<feature type="compositionally biased region" description="Low complexity" evidence="1">
    <location>
        <begin position="263"/>
        <end position="272"/>
    </location>
</feature>
<feature type="compositionally biased region" description="Gly residues" evidence="1">
    <location>
        <begin position="1024"/>
        <end position="1034"/>
    </location>
</feature>
<feature type="compositionally biased region" description="Low complexity" evidence="1">
    <location>
        <begin position="460"/>
        <end position="475"/>
    </location>
</feature>
<keyword evidence="3" id="KW-1185">Reference proteome</keyword>
<accession>A0A836BPI5</accession>
<feature type="compositionally biased region" description="Low complexity" evidence="1">
    <location>
        <begin position="352"/>
        <end position="364"/>
    </location>
</feature>
<feature type="compositionally biased region" description="Pro residues" evidence="1">
    <location>
        <begin position="273"/>
        <end position="282"/>
    </location>
</feature>
<feature type="compositionally biased region" description="Low complexity" evidence="1">
    <location>
        <begin position="630"/>
        <end position="654"/>
    </location>
</feature>
<sequence>MTRSRGSRGGNGCSRQRAQPRQDGELAVEPRLTWNAFQSLHKGLGGWDELKSRWARYKAGTYTVPAELLSCDDPGPPAAPRDQGRRRPTRSGPAKPGPTDKDRPSSLPAGNTAASVGVSSAPPSAHPASPALDLPTCKAEPSSPAATGPLRVAVPPSSPRAGAGADAAVSPADAAMEPQPPQPLQPAGEEQPVERPAPAPVPAPVAASGGSAAADGAAAAGCCGQAPEAVEAGARGTLHAGEGGVAGTDGGAASAAVPAAAAGARAGADEPPALQPAPPAAQPAPLGHALQAAPGTDAAPRQLRRQLRSSAPASAAATATSVRSHAAPTEPQSGRSGTGADLEPQGAHRGCPAKAPDAPGAAPAPQAPPGRGLQRWLRQAVRGLRPRAGAAPPRVAPEQGLALSPPRAQDDPPAPPAQLHTHPSPPAQLPTTPAPPPPAASGDWVVAVASPPPASPAAPPEASTPHEPAPIAAPLAAPPAPAVTAPSGPCEGSACAVPGGGVAAARGGVAAAAQRWLAVAASAFRRRPSAAAEGVGIGNGGEEAGGCGAQQSQTEAAVAAVASEAGAESKGEEVAGEEWGSPAASCDGGWGGPSELSASPEAPAGIPRRRLALGSSAEAGVLRAPGTPPGGSSTGAAGPHAGPGALVPAPAGTPHPGARAAGRCKAGSQDQASGSGRDPVGAGSTAEADGPPCTCGGAGEGVGAIKTEPLAPAPLGPRGRCFEEAISSPNPGPHPALPGSGVVAGAGWECGGAGQAPTGGTKAEPPAPEPLGPMGVRADEASASLSPGPSPNDRGGGAADGASPAPLLPGAGVGANGGREPPVQAAGRRHRRLFTPSQASAGAVGLGAHYSQPQPQLQPCIQSPQPVRYIAASPNTRRCASNPADSASPAPEAAAGPSPSSPAQATPPGASPHRSGIAGNQLCLGREHERSREETDWEEAPARQAPARSPDRGPSEPQAQPQPQPLQAQAQAHQGQAQAHQQGPGPVTTWNGFQRAMAGRGLSGAQLGALWRRHKAGEDVVGRPGAGAGAGVGGQQAHQVQQPQAQAKPQGPTAAPAAAPLPRGSQGGGSAGRGKSTGEARGRGKRRQGAAGRQARIGDFYSPAAGEQGQQDDEEDGEGQPPSSCTGVPATSPASSTYSQPAPPAPAPDGGEGEASSAGGSRLPEASQRMPAAPPSRPRPAPLPLPPPPPLPGLAAVEAAVGALAPAVSVFGDGRLSRERDVEDDDPRFFAGFSPWARVLPGDEGALKRVRPPARPGVYEWGVRLPGGTRVTAFYLGQAGGGTSRANLRSRFCAYAASTCALLGPSAGAMAAFAAAAARGQAPARLKEGAKSALWWALQLRGCSFHYRYRVCDKSLPGGDPASVEGALLGAINYAGCQLHNGPYRRLALEFNYTLEDLPVSRPQLLAPADAPAGRTRAQTRAAAARRAEQGGLGARVAVGVAGAGSEG</sequence>
<proteinExistence type="predicted"/>
<feature type="compositionally biased region" description="Low complexity" evidence="1">
    <location>
        <begin position="385"/>
        <end position="397"/>
    </location>
</feature>
<feature type="compositionally biased region" description="Low complexity" evidence="1">
    <location>
        <begin position="1035"/>
        <end position="1060"/>
    </location>
</feature>
<gene>
    <name evidence="2" type="ORF">HYH03_017070</name>
</gene>
<comment type="caution">
    <text evidence="2">The sequence shown here is derived from an EMBL/GenBank/DDBJ whole genome shotgun (WGS) entry which is preliminary data.</text>
</comment>
<feature type="compositionally biased region" description="Low complexity" evidence="1">
    <location>
        <begin position="800"/>
        <end position="810"/>
    </location>
</feature>
<reference evidence="2" key="1">
    <citation type="journal article" date="2020" name="bioRxiv">
        <title>Comparative genomics of Chlamydomonas.</title>
        <authorList>
            <person name="Craig R.J."/>
            <person name="Hasan A.R."/>
            <person name="Ness R.W."/>
            <person name="Keightley P.D."/>
        </authorList>
    </citation>
    <scope>NUCLEOTIDE SEQUENCE</scope>
    <source>
        <strain evidence="2">CCAP 11/70</strain>
    </source>
</reference>